<evidence type="ECO:0000256" key="7">
    <source>
        <dbReference type="ARBA" id="ARBA00023157"/>
    </source>
</evidence>
<dbReference type="Ensembl" id="ENSCPRT00005007129.1">
    <property type="protein sequence ID" value="ENSCPRP00005006086.1"/>
    <property type="gene ID" value="ENSCPRG00005004350.1"/>
</dbReference>
<keyword evidence="4 12" id="KW-0732">Signal</keyword>
<evidence type="ECO:0000313" key="15">
    <source>
        <dbReference type="Proteomes" id="UP000594220"/>
    </source>
</evidence>
<dbReference type="KEGG" id="cpoo:109323757"/>
<dbReference type="RefSeq" id="XP_019410986.1">
    <property type="nucleotide sequence ID" value="XM_019555441.1"/>
</dbReference>
<feature type="domain" description="Ig-like" evidence="13">
    <location>
        <begin position="35"/>
        <end position="124"/>
    </location>
</feature>
<dbReference type="InterPro" id="IPR051713">
    <property type="entry name" value="T-cell_Activation_Regulation"/>
</dbReference>
<dbReference type="InterPro" id="IPR013106">
    <property type="entry name" value="Ig_V-set"/>
</dbReference>
<accession>A0A7M4FTD6</accession>
<keyword evidence="15" id="KW-1185">Reference proteome</keyword>
<dbReference type="GeneTree" id="ENSGT00940000161373"/>
<protein>
    <submittedName>
        <fullName evidence="14">Programmed cell death 1 ligand 2</fullName>
    </submittedName>
</protein>
<dbReference type="GO" id="GO:0009897">
    <property type="term" value="C:external side of plasma membrane"/>
    <property type="evidence" value="ECO:0007669"/>
    <property type="project" value="TreeGrafter"/>
</dbReference>
<keyword evidence="3 11" id="KW-0812">Transmembrane</keyword>
<evidence type="ECO:0000256" key="5">
    <source>
        <dbReference type="ARBA" id="ARBA00022989"/>
    </source>
</evidence>
<dbReference type="GO" id="GO:0042130">
    <property type="term" value="P:negative regulation of T cell proliferation"/>
    <property type="evidence" value="ECO:0007669"/>
    <property type="project" value="TreeGrafter"/>
</dbReference>
<dbReference type="SMART" id="SM00409">
    <property type="entry name" value="IG"/>
    <property type="match status" value="1"/>
</dbReference>
<dbReference type="OrthoDB" id="8680608at2759"/>
<evidence type="ECO:0000259" key="13">
    <source>
        <dbReference type="PROSITE" id="PS50835"/>
    </source>
</evidence>
<evidence type="ECO:0000256" key="1">
    <source>
        <dbReference type="ARBA" id="ARBA00004251"/>
    </source>
</evidence>
<dbReference type="InterPro" id="IPR003599">
    <property type="entry name" value="Ig_sub"/>
</dbReference>
<proteinExistence type="predicted"/>
<keyword evidence="6 11" id="KW-0472">Membrane</keyword>
<keyword evidence="5 11" id="KW-1133">Transmembrane helix</keyword>
<dbReference type="PANTHER" id="PTHR25466:SF1">
    <property type="entry name" value="PROGRAMMED CELL DEATH 1 LIGAND 2"/>
    <property type="match status" value="1"/>
</dbReference>
<dbReference type="FunFam" id="2.60.40.10:FF:000088">
    <property type="entry name" value="Butyrophilin subfamily 1 member A1"/>
    <property type="match status" value="1"/>
</dbReference>
<evidence type="ECO:0000256" key="12">
    <source>
        <dbReference type="SAM" id="SignalP"/>
    </source>
</evidence>
<dbReference type="OMA" id="ELYIVEH"/>
<reference evidence="14" key="1">
    <citation type="submission" date="2025-08" db="UniProtKB">
        <authorList>
            <consortium name="Ensembl"/>
        </authorList>
    </citation>
    <scope>IDENTIFICATION</scope>
</reference>
<organism evidence="14 15">
    <name type="scientific">Crocodylus porosus</name>
    <name type="common">Saltwater crocodile</name>
    <name type="synonym">Estuarine crocodile</name>
    <dbReference type="NCBI Taxonomy" id="8502"/>
    <lineage>
        <taxon>Eukaryota</taxon>
        <taxon>Metazoa</taxon>
        <taxon>Chordata</taxon>
        <taxon>Craniata</taxon>
        <taxon>Vertebrata</taxon>
        <taxon>Euteleostomi</taxon>
        <taxon>Archelosauria</taxon>
        <taxon>Archosauria</taxon>
        <taxon>Crocodylia</taxon>
        <taxon>Longirostres</taxon>
        <taxon>Crocodylidae</taxon>
        <taxon>Crocodylus</taxon>
    </lineage>
</organism>
<keyword evidence="2" id="KW-1003">Cell membrane</keyword>
<dbReference type="AlphaFoldDB" id="A0A7M4FTD6"/>
<dbReference type="SUPFAM" id="SSF48726">
    <property type="entry name" value="Immunoglobulin"/>
    <property type="match status" value="2"/>
</dbReference>
<name>A0A7M4FTD6_CROPO</name>
<dbReference type="InterPro" id="IPR053896">
    <property type="entry name" value="BTN3A2-like_Ig-C"/>
</dbReference>
<dbReference type="InterPro" id="IPR036179">
    <property type="entry name" value="Ig-like_dom_sf"/>
</dbReference>
<dbReference type="GO" id="GO:0007166">
    <property type="term" value="P:cell surface receptor signaling pathway"/>
    <property type="evidence" value="ECO:0007669"/>
    <property type="project" value="TreeGrafter"/>
</dbReference>
<keyword evidence="10" id="KW-0393">Immunoglobulin domain</keyword>
<dbReference type="GO" id="GO:0006955">
    <property type="term" value="P:immune response"/>
    <property type="evidence" value="ECO:0007669"/>
    <property type="project" value="TreeGrafter"/>
</dbReference>
<evidence type="ECO:0000256" key="9">
    <source>
        <dbReference type="ARBA" id="ARBA00023180"/>
    </source>
</evidence>
<evidence type="ECO:0000256" key="11">
    <source>
        <dbReference type="SAM" id="Phobius"/>
    </source>
</evidence>
<dbReference type="GeneID" id="109323757"/>
<dbReference type="GO" id="GO:0042102">
    <property type="term" value="P:positive regulation of T cell proliferation"/>
    <property type="evidence" value="ECO:0007669"/>
    <property type="project" value="TreeGrafter"/>
</dbReference>
<evidence type="ECO:0000256" key="3">
    <source>
        <dbReference type="ARBA" id="ARBA00022692"/>
    </source>
</evidence>
<gene>
    <name evidence="14" type="primary">LOC109323757</name>
</gene>
<evidence type="ECO:0000256" key="4">
    <source>
        <dbReference type="ARBA" id="ARBA00022729"/>
    </source>
</evidence>
<keyword evidence="9" id="KW-0325">Glycoprotein</keyword>
<dbReference type="FunFam" id="2.60.40.10:FF:001912">
    <property type="entry name" value="CD274 molecule"/>
    <property type="match status" value="1"/>
</dbReference>
<sequence>MFRILAILTLKAQLHLMTGLFVVEVPQELYTVEYGSNVTMECRFPVNGELNLKLLSVAWEQKEQKEQESKEVYTLHKGEEILQSQHSHYQGRATLLRDQLKLGRSVLQIMDVKLTDAGSYRCLIDYQGADYKYVILKVKASYKKIHIQRKNKPDEEKLVLTCQSEGFPLAEVIWHNEKNQSMSANTTYTLTTDGLYNVTSIATVKPETGENYSCIFWNKELNEATLASVSTLGLVSSENVGQKPPILFIVPTCVIAVIFLSAILIFWRKKTFTKFHGKKDKRRQTHHLSGEENRELNTQTQDLISVNVTSSRGSREESL</sequence>
<evidence type="ECO:0000256" key="6">
    <source>
        <dbReference type="ARBA" id="ARBA00023136"/>
    </source>
</evidence>
<dbReference type="GO" id="GO:0031295">
    <property type="term" value="P:T cell costimulation"/>
    <property type="evidence" value="ECO:0007669"/>
    <property type="project" value="TreeGrafter"/>
</dbReference>
<evidence type="ECO:0000313" key="14">
    <source>
        <dbReference type="Ensembl" id="ENSCPRP00005006086.1"/>
    </source>
</evidence>
<dbReference type="InterPro" id="IPR007110">
    <property type="entry name" value="Ig-like_dom"/>
</dbReference>
<dbReference type="Pfam" id="PF07686">
    <property type="entry name" value="V-set"/>
    <property type="match status" value="1"/>
</dbReference>
<reference evidence="14" key="2">
    <citation type="submission" date="2025-09" db="UniProtKB">
        <authorList>
            <consortium name="Ensembl"/>
        </authorList>
    </citation>
    <scope>IDENTIFICATION</scope>
</reference>
<dbReference type="PANTHER" id="PTHR25466">
    <property type="entry name" value="T-LYMPHOCYTE ACTIVATION ANTIGEN"/>
    <property type="match status" value="1"/>
</dbReference>
<keyword evidence="8" id="KW-0675">Receptor</keyword>
<evidence type="ECO:0000256" key="2">
    <source>
        <dbReference type="ARBA" id="ARBA00022475"/>
    </source>
</evidence>
<dbReference type="Gene3D" id="2.60.40.10">
    <property type="entry name" value="Immunoglobulins"/>
    <property type="match status" value="2"/>
</dbReference>
<evidence type="ECO:0000256" key="8">
    <source>
        <dbReference type="ARBA" id="ARBA00023170"/>
    </source>
</evidence>
<feature type="signal peptide" evidence="12">
    <location>
        <begin position="1"/>
        <end position="19"/>
    </location>
</feature>
<dbReference type="GO" id="GO:0071222">
    <property type="term" value="P:cellular response to lipopolysaccharide"/>
    <property type="evidence" value="ECO:0007669"/>
    <property type="project" value="TreeGrafter"/>
</dbReference>
<dbReference type="Pfam" id="PF22705">
    <property type="entry name" value="C2-set_3"/>
    <property type="match status" value="1"/>
</dbReference>
<evidence type="ECO:0000256" key="10">
    <source>
        <dbReference type="ARBA" id="ARBA00023319"/>
    </source>
</evidence>
<dbReference type="InterPro" id="IPR013783">
    <property type="entry name" value="Ig-like_fold"/>
</dbReference>
<keyword evidence="7" id="KW-1015">Disulfide bond</keyword>
<comment type="subcellular location">
    <subcellularLocation>
        <location evidence="1">Cell membrane</location>
        <topology evidence="1">Single-pass type I membrane protein</topology>
    </subcellularLocation>
</comment>
<dbReference type="Proteomes" id="UP000594220">
    <property type="component" value="Unplaced"/>
</dbReference>
<dbReference type="PROSITE" id="PS50835">
    <property type="entry name" value="IG_LIKE"/>
    <property type="match status" value="2"/>
</dbReference>
<feature type="transmembrane region" description="Helical" evidence="11">
    <location>
        <begin position="246"/>
        <end position="267"/>
    </location>
</feature>
<feature type="chain" id="PRO_5029640284" evidence="12">
    <location>
        <begin position="20"/>
        <end position="319"/>
    </location>
</feature>
<feature type="domain" description="Ig-like" evidence="13">
    <location>
        <begin position="156"/>
        <end position="230"/>
    </location>
</feature>